<proteinExistence type="predicted"/>
<protein>
    <recommendedName>
        <fullName evidence="2 3">Single-stranded DNA-binding protein</fullName>
    </recommendedName>
</protein>
<dbReference type="CDD" id="cd04496">
    <property type="entry name" value="SSB_OBF"/>
    <property type="match status" value="1"/>
</dbReference>
<dbReference type="GO" id="GO:0009295">
    <property type="term" value="C:nucleoid"/>
    <property type="evidence" value="ECO:0007669"/>
    <property type="project" value="TreeGrafter"/>
</dbReference>
<dbReference type="PANTHER" id="PTHR10302">
    <property type="entry name" value="SINGLE-STRANDED DNA-BINDING PROTEIN"/>
    <property type="match status" value="1"/>
</dbReference>
<dbReference type="Proteomes" id="UP000029091">
    <property type="component" value="Unassembled WGS sequence"/>
</dbReference>
<evidence type="ECO:0000256" key="2">
    <source>
        <dbReference type="PIRNR" id="PIRNR002070"/>
    </source>
</evidence>
<dbReference type="RefSeq" id="WP_033500263.1">
    <property type="nucleotide sequence ID" value="NZ_JDUX01000014.1"/>
</dbReference>
<dbReference type="GO" id="GO:0006260">
    <property type="term" value="P:DNA replication"/>
    <property type="evidence" value="ECO:0007669"/>
    <property type="project" value="InterPro"/>
</dbReference>
<dbReference type="AlphaFoldDB" id="A0A087DRZ8"/>
<evidence type="ECO:0000313" key="6">
    <source>
        <dbReference type="Proteomes" id="UP000029091"/>
    </source>
</evidence>
<evidence type="ECO:0000256" key="3">
    <source>
        <dbReference type="RuleBase" id="RU000524"/>
    </source>
</evidence>
<reference evidence="5 6" key="1">
    <citation type="submission" date="2014-03" db="EMBL/GenBank/DDBJ databases">
        <title>Genomics of Bifidobacteria.</title>
        <authorList>
            <person name="Ventura M."/>
            <person name="Milani C."/>
            <person name="Lugli G.A."/>
        </authorList>
    </citation>
    <scope>NUCLEOTIDE SEQUENCE [LARGE SCALE GENOMIC DNA]</scope>
    <source>
        <strain evidence="6">JCM 15918</strain>
    </source>
</reference>
<dbReference type="PROSITE" id="PS50935">
    <property type="entry name" value="SSB"/>
    <property type="match status" value="1"/>
</dbReference>
<dbReference type="SUPFAM" id="SSF50249">
    <property type="entry name" value="Nucleic acid-binding proteins"/>
    <property type="match status" value="1"/>
</dbReference>
<evidence type="ECO:0000313" key="5">
    <source>
        <dbReference type="EMBL" id="KFI98298.1"/>
    </source>
</evidence>
<feature type="compositionally biased region" description="Low complexity" evidence="4">
    <location>
        <begin position="123"/>
        <end position="143"/>
    </location>
</feature>
<comment type="caution">
    <text evidence="5">The sequence shown here is derived from an EMBL/GenBank/DDBJ whole genome shotgun (WGS) entry which is preliminary data.</text>
</comment>
<evidence type="ECO:0000256" key="1">
    <source>
        <dbReference type="ARBA" id="ARBA00023125"/>
    </source>
</evidence>
<dbReference type="EMBL" id="JGZQ01000003">
    <property type="protein sequence ID" value="KFI98298.1"/>
    <property type="molecule type" value="Genomic_DNA"/>
</dbReference>
<dbReference type="GO" id="GO:0003697">
    <property type="term" value="F:single-stranded DNA binding"/>
    <property type="evidence" value="ECO:0007669"/>
    <property type="project" value="InterPro"/>
</dbReference>
<gene>
    <name evidence="5" type="ORF">BSTER_0880</name>
</gene>
<dbReference type="Gene3D" id="2.40.50.140">
    <property type="entry name" value="Nucleic acid-binding proteins"/>
    <property type="match status" value="1"/>
</dbReference>
<sequence>MATINQIPMTIMGNIVKDLEPKRTAGGKTVVAFRVAQTSVTERNGRWEDGETTFIRCVAYGALADHMISSGIRKGTRVVVTGRFVQRDWQTETGEKRSSFELNADDIGASVRYATVQITKANESAATPPAPQSQPTQPAQPTQEAKDDPWPNVVQDHFAEPQEPAF</sequence>
<dbReference type="InterPro" id="IPR011344">
    <property type="entry name" value="ssDNA-bd"/>
</dbReference>
<accession>A0A087DRZ8</accession>
<dbReference type="NCBIfam" id="TIGR00621">
    <property type="entry name" value="ssb"/>
    <property type="match status" value="1"/>
</dbReference>
<dbReference type="Pfam" id="PF00436">
    <property type="entry name" value="SSB"/>
    <property type="match status" value="1"/>
</dbReference>
<evidence type="ECO:0000256" key="4">
    <source>
        <dbReference type="SAM" id="MobiDB-lite"/>
    </source>
</evidence>
<organism evidence="5 6">
    <name type="scientific">Bifidobacterium adolescentis JCM 15918</name>
    <dbReference type="NCBI Taxonomy" id="1437612"/>
    <lineage>
        <taxon>Bacteria</taxon>
        <taxon>Bacillati</taxon>
        <taxon>Actinomycetota</taxon>
        <taxon>Actinomycetes</taxon>
        <taxon>Bifidobacteriales</taxon>
        <taxon>Bifidobacteriaceae</taxon>
        <taxon>Bifidobacterium</taxon>
    </lineage>
</organism>
<keyword evidence="1 2" id="KW-0238">DNA-binding</keyword>
<dbReference type="PANTHER" id="PTHR10302:SF27">
    <property type="entry name" value="SINGLE-STRANDED DNA-BINDING PROTEIN"/>
    <property type="match status" value="1"/>
</dbReference>
<feature type="region of interest" description="Disordered" evidence="4">
    <location>
        <begin position="120"/>
        <end position="166"/>
    </location>
</feature>
<name>A0A087DRZ8_BIFAD</name>
<dbReference type="PIRSF" id="PIRSF002070">
    <property type="entry name" value="SSB"/>
    <property type="match status" value="1"/>
</dbReference>
<dbReference type="InterPro" id="IPR000424">
    <property type="entry name" value="Primosome_PriB/ssb"/>
</dbReference>
<dbReference type="InterPro" id="IPR012340">
    <property type="entry name" value="NA-bd_OB-fold"/>
</dbReference>